<dbReference type="Proteomes" id="UP000649617">
    <property type="component" value="Unassembled WGS sequence"/>
</dbReference>
<dbReference type="AlphaFoldDB" id="A0A812IN97"/>
<keyword evidence="2" id="KW-1133">Transmembrane helix</keyword>
<keyword evidence="2" id="KW-0472">Membrane</keyword>
<gene>
    <name evidence="3" type="ORF">SPIL2461_LOCUS199</name>
</gene>
<proteinExistence type="predicted"/>
<evidence type="ECO:0000256" key="1">
    <source>
        <dbReference type="SAM" id="MobiDB-lite"/>
    </source>
</evidence>
<feature type="region of interest" description="Disordered" evidence="1">
    <location>
        <begin position="34"/>
        <end position="54"/>
    </location>
</feature>
<evidence type="ECO:0000313" key="3">
    <source>
        <dbReference type="EMBL" id="CAE7151181.1"/>
    </source>
</evidence>
<organism evidence="3 4">
    <name type="scientific">Symbiodinium pilosum</name>
    <name type="common">Dinoflagellate</name>
    <dbReference type="NCBI Taxonomy" id="2952"/>
    <lineage>
        <taxon>Eukaryota</taxon>
        <taxon>Sar</taxon>
        <taxon>Alveolata</taxon>
        <taxon>Dinophyceae</taxon>
        <taxon>Suessiales</taxon>
        <taxon>Symbiodiniaceae</taxon>
        <taxon>Symbiodinium</taxon>
    </lineage>
</organism>
<name>A0A812IN97_SYMPI</name>
<keyword evidence="2" id="KW-0812">Transmembrane</keyword>
<accession>A0A812IN97</accession>
<sequence length="129" mass="13682">MQVHIEASRPLAAAAVSTAAVSVSAGVEESDLPKVEIWDPSADKGSTTKAAQQATASSVTGHQAVVLLSLGIVAAIGVLLLFPELRRKGQSATRFRRNPESRFRHDVPEEEIGLVSAPGGYHRDEDDIL</sequence>
<protein>
    <submittedName>
        <fullName evidence="3">Uncharacterized protein</fullName>
    </submittedName>
</protein>
<comment type="caution">
    <text evidence="3">The sequence shown here is derived from an EMBL/GenBank/DDBJ whole genome shotgun (WGS) entry which is preliminary data.</text>
</comment>
<keyword evidence="4" id="KW-1185">Reference proteome</keyword>
<dbReference type="EMBL" id="CAJNIZ010000012">
    <property type="protein sequence ID" value="CAE7151181.1"/>
    <property type="molecule type" value="Genomic_DNA"/>
</dbReference>
<evidence type="ECO:0000256" key="2">
    <source>
        <dbReference type="SAM" id="Phobius"/>
    </source>
</evidence>
<feature type="compositionally biased region" description="Low complexity" evidence="1">
    <location>
        <begin position="44"/>
        <end position="54"/>
    </location>
</feature>
<evidence type="ECO:0000313" key="4">
    <source>
        <dbReference type="Proteomes" id="UP000649617"/>
    </source>
</evidence>
<feature type="transmembrane region" description="Helical" evidence="2">
    <location>
        <begin position="64"/>
        <end position="82"/>
    </location>
</feature>
<reference evidence="3" key="1">
    <citation type="submission" date="2021-02" db="EMBL/GenBank/DDBJ databases">
        <authorList>
            <person name="Dougan E. K."/>
            <person name="Rhodes N."/>
            <person name="Thang M."/>
            <person name="Chan C."/>
        </authorList>
    </citation>
    <scope>NUCLEOTIDE SEQUENCE</scope>
</reference>